<evidence type="ECO:0000256" key="7">
    <source>
        <dbReference type="ARBA" id="ARBA00022968"/>
    </source>
</evidence>
<sequence>MDIQCNGCHVTHDKQMVLEADAVIFHCAALRDSMLGMPARTGNQKWVWMCAEPPWNTRSLVNFNRVFNWTMTYRVDSDVLMSYSVPIPVTNKSVEEMVKAKSLFGVWAVSNCAASDRRDLIEQLKQFIDIDIFGKCGTKRLCTQPCQFEVISKYKFYFAFENSRCKDYITEKYWMNGFFSGTVPVVMGPTRSDYELVSPPNSFIHVDDFKSVEALASYLIKLDNDDKLYGEFLQWRNSGDWSREIPTGRSYDDIKGFCGVCEKLKTSPPPSVVESLSDFWYG</sequence>
<keyword evidence="7" id="KW-0735">Signal-anchor</keyword>
<evidence type="ECO:0000256" key="2">
    <source>
        <dbReference type="ARBA" id="ARBA00004922"/>
    </source>
</evidence>
<dbReference type="GeneTree" id="ENSGT00940000159014"/>
<dbReference type="UniPathway" id="UPA00378"/>
<feature type="domain" description="Fucosyltransferase C-terminal" evidence="12">
    <location>
        <begin position="99"/>
        <end position="278"/>
    </location>
</feature>
<protein>
    <recommendedName>
        <fullName evidence="11">Fucosyltransferase</fullName>
        <ecNumber evidence="11">2.4.1.-</ecNumber>
    </recommendedName>
</protein>
<dbReference type="InterPro" id="IPR038577">
    <property type="entry name" value="GT10-like_C_sf"/>
</dbReference>
<dbReference type="GO" id="GO:0032580">
    <property type="term" value="C:Golgi cisterna membrane"/>
    <property type="evidence" value="ECO:0007669"/>
    <property type="project" value="UniProtKB-SubCell"/>
</dbReference>
<dbReference type="GO" id="GO:0046920">
    <property type="term" value="F:alpha-(1-&gt;3)-fucosyltransferase activity"/>
    <property type="evidence" value="ECO:0000318"/>
    <property type="project" value="GO_Central"/>
</dbReference>
<evidence type="ECO:0000256" key="9">
    <source>
        <dbReference type="ARBA" id="ARBA00023136"/>
    </source>
</evidence>
<comment type="pathway">
    <text evidence="2">Protein modification; protein glycosylation.</text>
</comment>
<dbReference type="Pfam" id="PF00852">
    <property type="entry name" value="Glyco_transf_10"/>
    <property type="match status" value="1"/>
</dbReference>
<dbReference type="OMA" id="QWINATE"/>
<dbReference type="PANTHER" id="PTHR11929">
    <property type="entry name" value="ALPHA- 1,3 -FUCOSYLTRANSFERASE"/>
    <property type="match status" value="1"/>
</dbReference>
<evidence type="ECO:0000256" key="3">
    <source>
        <dbReference type="ARBA" id="ARBA00008919"/>
    </source>
</evidence>
<name>F6YV26_CIOIN</name>
<dbReference type="EC" id="2.4.1.-" evidence="11"/>
<reference evidence="15" key="1">
    <citation type="journal article" date="2002" name="Science">
        <title>The draft genome of Ciona intestinalis: insights into chordate and vertebrate origins.</title>
        <authorList>
            <person name="Dehal P."/>
            <person name="Satou Y."/>
            <person name="Campbell R.K."/>
            <person name="Chapman J."/>
            <person name="Degnan B."/>
            <person name="De Tomaso A."/>
            <person name="Davidson B."/>
            <person name="Di Gregorio A."/>
            <person name="Gelpke M."/>
            <person name="Goodstein D.M."/>
            <person name="Harafuji N."/>
            <person name="Hastings K.E."/>
            <person name="Ho I."/>
            <person name="Hotta K."/>
            <person name="Huang W."/>
            <person name="Kawashima T."/>
            <person name="Lemaire P."/>
            <person name="Martinez D."/>
            <person name="Meinertzhagen I.A."/>
            <person name="Necula S."/>
            <person name="Nonaka M."/>
            <person name="Putnam N."/>
            <person name="Rash S."/>
            <person name="Saiga H."/>
            <person name="Satake M."/>
            <person name="Terry A."/>
            <person name="Yamada L."/>
            <person name="Wang H.G."/>
            <person name="Awazu S."/>
            <person name="Azumi K."/>
            <person name="Boore J."/>
            <person name="Branno M."/>
            <person name="Chin-Bow S."/>
            <person name="DeSantis R."/>
            <person name="Doyle S."/>
            <person name="Francino P."/>
            <person name="Keys D.N."/>
            <person name="Haga S."/>
            <person name="Hayashi H."/>
            <person name="Hino K."/>
            <person name="Imai K.S."/>
            <person name="Inaba K."/>
            <person name="Kano S."/>
            <person name="Kobayashi K."/>
            <person name="Kobayashi M."/>
            <person name="Lee B.I."/>
            <person name="Makabe K.W."/>
            <person name="Manohar C."/>
            <person name="Matassi G."/>
            <person name="Medina M."/>
            <person name="Mochizuki Y."/>
            <person name="Mount S."/>
            <person name="Morishita T."/>
            <person name="Miura S."/>
            <person name="Nakayama A."/>
            <person name="Nishizaka S."/>
            <person name="Nomoto H."/>
            <person name="Ohta F."/>
            <person name="Oishi K."/>
            <person name="Rigoutsos I."/>
            <person name="Sano M."/>
            <person name="Sasaki A."/>
            <person name="Sasakura Y."/>
            <person name="Shoguchi E."/>
            <person name="Shin-i T."/>
            <person name="Spagnuolo A."/>
            <person name="Stainier D."/>
            <person name="Suzuki M.M."/>
            <person name="Tassy O."/>
            <person name="Takatori N."/>
            <person name="Tokuoka M."/>
            <person name="Yagi K."/>
            <person name="Yoshizaki F."/>
            <person name="Wada S."/>
            <person name="Zhang C."/>
            <person name="Hyatt P.D."/>
            <person name="Larimer F."/>
            <person name="Detter C."/>
            <person name="Doggett N."/>
            <person name="Glavina T."/>
            <person name="Hawkins T."/>
            <person name="Richardson P."/>
            <person name="Lucas S."/>
            <person name="Kohara Y."/>
            <person name="Levine M."/>
            <person name="Satoh N."/>
            <person name="Rokhsar D.S."/>
        </authorList>
    </citation>
    <scope>NUCLEOTIDE SEQUENCE [LARGE SCALE GENOMIC DNA]</scope>
</reference>
<evidence type="ECO:0000256" key="5">
    <source>
        <dbReference type="ARBA" id="ARBA00022679"/>
    </source>
</evidence>
<reference evidence="14" key="2">
    <citation type="submission" date="2025-08" db="UniProtKB">
        <authorList>
            <consortium name="Ensembl"/>
        </authorList>
    </citation>
    <scope>IDENTIFICATION</scope>
</reference>
<keyword evidence="8" id="KW-1133">Transmembrane helix</keyword>
<dbReference type="HOGENOM" id="CLU_032075_2_1_1"/>
<proteinExistence type="inferred from homology"/>
<evidence type="ECO:0000256" key="4">
    <source>
        <dbReference type="ARBA" id="ARBA00022676"/>
    </source>
</evidence>
<evidence type="ECO:0000256" key="1">
    <source>
        <dbReference type="ARBA" id="ARBA00004167"/>
    </source>
</evidence>
<keyword evidence="9" id="KW-0472">Membrane</keyword>
<dbReference type="SUPFAM" id="SSF53756">
    <property type="entry name" value="UDP-Glycosyltransferase/glycogen phosphorylase"/>
    <property type="match status" value="1"/>
</dbReference>
<dbReference type="Gene3D" id="3.40.50.11660">
    <property type="entry name" value="Glycosyl transferase family 10, C-terminal domain"/>
    <property type="match status" value="1"/>
</dbReference>
<feature type="domain" description="Fucosyltransferase N-terminal" evidence="13">
    <location>
        <begin position="4"/>
        <end position="83"/>
    </location>
</feature>
<dbReference type="Proteomes" id="UP000008144">
    <property type="component" value="Unassembled WGS sequence"/>
</dbReference>
<comment type="similarity">
    <text evidence="3 11">Belongs to the glycosyltransferase 10 family.</text>
</comment>
<dbReference type="InParanoid" id="F6YV26"/>
<dbReference type="Ensembl" id="ENSCINT00000002153.3">
    <property type="protein sequence ID" value="ENSCINP00000002153.3"/>
    <property type="gene ID" value="ENSCING00000001142.3"/>
</dbReference>
<keyword evidence="5 11" id="KW-0808">Transferase</keyword>
<evidence type="ECO:0000313" key="14">
    <source>
        <dbReference type="Ensembl" id="ENSCINP00000002153.3"/>
    </source>
</evidence>
<evidence type="ECO:0000259" key="12">
    <source>
        <dbReference type="Pfam" id="PF00852"/>
    </source>
</evidence>
<evidence type="ECO:0000256" key="6">
    <source>
        <dbReference type="ARBA" id="ARBA00022692"/>
    </source>
</evidence>
<reference evidence="14" key="3">
    <citation type="submission" date="2025-09" db="UniProtKB">
        <authorList>
            <consortium name="Ensembl"/>
        </authorList>
    </citation>
    <scope>IDENTIFICATION</scope>
</reference>
<evidence type="ECO:0000256" key="10">
    <source>
        <dbReference type="ARBA" id="ARBA00023180"/>
    </source>
</evidence>
<organism evidence="14 15">
    <name type="scientific">Ciona intestinalis</name>
    <name type="common">Transparent sea squirt</name>
    <name type="synonym">Ascidia intestinalis</name>
    <dbReference type="NCBI Taxonomy" id="7719"/>
    <lineage>
        <taxon>Eukaryota</taxon>
        <taxon>Metazoa</taxon>
        <taxon>Chordata</taxon>
        <taxon>Tunicata</taxon>
        <taxon>Ascidiacea</taxon>
        <taxon>Phlebobranchia</taxon>
        <taxon>Cionidae</taxon>
        <taxon>Ciona</taxon>
    </lineage>
</organism>
<dbReference type="Pfam" id="PF17039">
    <property type="entry name" value="Glyco_tran_10_N"/>
    <property type="match status" value="1"/>
</dbReference>
<evidence type="ECO:0000256" key="8">
    <source>
        <dbReference type="ARBA" id="ARBA00022989"/>
    </source>
</evidence>
<dbReference type="InterPro" id="IPR055270">
    <property type="entry name" value="Glyco_tran_10_C"/>
</dbReference>
<keyword evidence="11" id="KW-0333">Golgi apparatus</keyword>
<keyword evidence="10" id="KW-0325">Glycoprotein</keyword>
<accession>F6YV26</accession>
<evidence type="ECO:0000259" key="13">
    <source>
        <dbReference type="Pfam" id="PF17039"/>
    </source>
</evidence>
<keyword evidence="15" id="KW-1185">Reference proteome</keyword>
<evidence type="ECO:0000256" key="11">
    <source>
        <dbReference type="RuleBase" id="RU003832"/>
    </source>
</evidence>
<dbReference type="PANTHER" id="PTHR11929:SF145">
    <property type="entry name" value="ALPHA-(1,3)-FUCOSYLTRANSFERASE FUT-1"/>
    <property type="match status" value="1"/>
</dbReference>
<dbReference type="InterPro" id="IPR001503">
    <property type="entry name" value="Glyco_trans_10"/>
</dbReference>
<keyword evidence="6 11" id="KW-0812">Transmembrane</keyword>
<dbReference type="InterPro" id="IPR031481">
    <property type="entry name" value="Glyco_tran_10_N"/>
</dbReference>
<dbReference type="AlphaFoldDB" id="F6YV26"/>
<evidence type="ECO:0000313" key="15">
    <source>
        <dbReference type="Proteomes" id="UP000008144"/>
    </source>
</evidence>
<dbReference type="FunFam" id="3.40.50.11660:FF:000004">
    <property type="entry name" value="Glycoprotein 3-alpha-L-fucosyltransferase A"/>
    <property type="match status" value="1"/>
</dbReference>
<keyword evidence="4 11" id="KW-0328">Glycosyltransferase</keyword>
<comment type="subcellular location">
    <subcellularLocation>
        <location evidence="11">Golgi apparatus</location>
        <location evidence="11">Golgi stack membrane</location>
        <topology evidence="11">Single-pass type II membrane protein</topology>
    </subcellularLocation>
    <subcellularLocation>
        <location evidence="1">Membrane</location>
        <topology evidence="1">Single-pass membrane protein</topology>
    </subcellularLocation>
</comment>